<protein>
    <submittedName>
        <fullName evidence="3">Uncharacterized protein LOC113210699</fullName>
    </submittedName>
</protein>
<dbReference type="Pfam" id="PF12937">
    <property type="entry name" value="F-box-like"/>
    <property type="match status" value="1"/>
</dbReference>
<accession>A0A6J1SUP4</accession>
<dbReference type="GeneID" id="113210699"/>
<gene>
    <name evidence="3" type="primary">LOC113210699</name>
</gene>
<dbReference type="KEGG" id="foc:113210699"/>
<dbReference type="AlphaFoldDB" id="A0A6J1SUP4"/>
<dbReference type="Gene3D" id="3.80.10.10">
    <property type="entry name" value="Ribonuclease Inhibitor"/>
    <property type="match status" value="2"/>
</dbReference>
<evidence type="ECO:0000313" key="3">
    <source>
        <dbReference type="RefSeq" id="XP_026284592.1"/>
    </source>
</evidence>
<dbReference type="Proteomes" id="UP000504606">
    <property type="component" value="Unplaced"/>
</dbReference>
<dbReference type="InterPro" id="IPR001810">
    <property type="entry name" value="F-box_dom"/>
</dbReference>
<keyword evidence="2" id="KW-1185">Reference proteome</keyword>
<evidence type="ECO:0000313" key="2">
    <source>
        <dbReference type="Proteomes" id="UP000504606"/>
    </source>
</evidence>
<sequence>MNVLCSESMKIEEEVSDDSGTAAVHSLPTELLVLIFSWLSVEDLALNVSKVCQRWKDSLYFRTLWCDKELIYENSREDLFIFVLSVAPALKQLSLNPLFCGDPAAIVNAICKGPKDIRKVHYNLSLFPAAVASRILGHYKKYVCELHLEGYANKHSSIYRNLDAELGQMSQLRSLKLSGYFDTKWDKKVLERGCLNLHHLDVSLIQDESDSYKPFLDNVKSHLKTLKLPQFKSNVGVLELVSSCTELKEITLCLDDLRCISTLQSLESLHIRWSDGVLKSKMNRFVRDCPVFGNLKELTLFYIPGLLATAIAKQCNKLETLNLHGITSCANIIKSVPSLQKLCIVDRLSLRMRHIQKLPRYIPNLRHLNVLGSFLNKGIPPKIISQLKQELPELVISSEPFVRYTKRGNKGYFTKCTDSSTDCSSDEA</sequence>
<name>A0A6J1SUP4_FRAOC</name>
<dbReference type="SUPFAM" id="SSF81383">
    <property type="entry name" value="F-box domain"/>
    <property type="match status" value="1"/>
</dbReference>
<dbReference type="PROSITE" id="PS50181">
    <property type="entry name" value="FBOX"/>
    <property type="match status" value="1"/>
</dbReference>
<dbReference type="PANTHER" id="PTHR31639:SF256">
    <property type="entry name" value="OS07G0242900 PROTEIN"/>
    <property type="match status" value="1"/>
</dbReference>
<dbReference type="InterPro" id="IPR036047">
    <property type="entry name" value="F-box-like_dom_sf"/>
</dbReference>
<dbReference type="SUPFAM" id="SSF52047">
    <property type="entry name" value="RNI-like"/>
    <property type="match status" value="1"/>
</dbReference>
<dbReference type="InterPro" id="IPR032675">
    <property type="entry name" value="LRR_dom_sf"/>
</dbReference>
<dbReference type="OrthoDB" id="3219396at2759"/>
<dbReference type="SMART" id="SM00256">
    <property type="entry name" value="FBOX"/>
    <property type="match status" value="1"/>
</dbReference>
<proteinExistence type="predicted"/>
<feature type="domain" description="F-box" evidence="1">
    <location>
        <begin position="21"/>
        <end position="68"/>
    </location>
</feature>
<dbReference type="PANTHER" id="PTHR31639">
    <property type="entry name" value="F-BOX PROTEIN-LIKE"/>
    <property type="match status" value="1"/>
</dbReference>
<reference evidence="3" key="1">
    <citation type="submission" date="2025-08" db="UniProtKB">
        <authorList>
            <consortium name="RefSeq"/>
        </authorList>
    </citation>
    <scope>IDENTIFICATION</scope>
    <source>
        <tissue evidence="3">Whole organism</tissue>
    </source>
</reference>
<organism evidence="2 3">
    <name type="scientific">Frankliniella occidentalis</name>
    <name type="common">Western flower thrips</name>
    <name type="synonym">Euthrips occidentalis</name>
    <dbReference type="NCBI Taxonomy" id="133901"/>
    <lineage>
        <taxon>Eukaryota</taxon>
        <taxon>Metazoa</taxon>
        <taxon>Ecdysozoa</taxon>
        <taxon>Arthropoda</taxon>
        <taxon>Hexapoda</taxon>
        <taxon>Insecta</taxon>
        <taxon>Pterygota</taxon>
        <taxon>Neoptera</taxon>
        <taxon>Paraneoptera</taxon>
        <taxon>Thysanoptera</taxon>
        <taxon>Terebrantia</taxon>
        <taxon>Thripoidea</taxon>
        <taxon>Thripidae</taxon>
        <taxon>Frankliniella</taxon>
    </lineage>
</organism>
<evidence type="ECO:0000259" key="1">
    <source>
        <dbReference type="PROSITE" id="PS50181"/>
    </source>
</evidence>
<dbReference type="RefSeq" id="XP_026284592.1">
    <property type="nucleotide sequence ID" value="XM_026428807.2"/>
</dbReference>